<organism evidence="1 2">
    <name type="scientific">Chelativorans intermedius</name>
    <dbReference type="NCBI Taxonomy" id="515947"/>
    <lineage>
        <taxon>Bacteria</taxon>
        <taxon>Pseudomonadati</taxon>
        <taxon>Pseudomonadota</taxon>
        <taxon>Alphaproteobacteria</taxon>
        <taxon>Hyphomicrobiales</taxon>
        <taxon>Phyllobacteriaceae</taxon>
        <taxon>Chelativorans</taxon>
    </lineage>
</organism>
<proteinExistence type="predicted"/>
<evidence type="ECO:0000313" key="1">
    <source>
        <dbReference type="EMBL" id="MFC0210425.1"/>
    </source>
</evidence>
<reference evidence="1 2" key="1">
    <citation type="submission" date="2024-09" db="EMBL/GenBank/DDBJ databases">
        <authorList>
            <person name="Sun Q."/>
            <person name="Mori K."/>
        </authorList>
    </citation>
    <scope>NUCLEOTIDE SEQUENCE [LARGE SCALE GENOMIC DNA]</scope>
    <source>
        <strain evidence="1 2">CCM 8543</strain>
    </source>
</reference>
<sequence length="47" mass="4796">MNIWTRREGLKAGTAGLALSVVGGSLVFGGEAELLIGTSLPFSGFDV</sequence>
<name>A0ABV6DCT7_9HYPH</name>
<comment type="caution">
    <text evidence="1">The sequence shown here is derived from an EMBL/GenBank/DDBJ whole genome shotgun (WGS) entry which is preliminary data.</text>
</comment>
<dbReference type="EMBL" id="JBHLXD010000052">
    <property type="protein sequence ID" value="MFC0210425.1"/>
    <property type="molecule type" value="Genomic_DNA"/>
</dbReference>
<evidence type="ECO:0000313" key="2">
    <source>
        <dbReference type="Proteomes" id="UP001589755"/>
    </source>
</evidence>
<accession>A0ABV6DCT7</accession>
<dbReference type="Proteomes" id="UP001589755">
    <property type="component" value="Unassembled WGS sequence"/>
</dbReference>
<protein>
    <submittedName>
        <fullName evidence="1">Uncharacterized protein</fullName>
    </submittedName>
</protein>
<dbReference type="RefSeq" id="WP_261519690.1">
    <property type="nucleotide sequence ID" value="NZ_JAODNW010000005.1"/>
</dbReference>
<gene>
    <name evidence="1" type="ORF">ACFFJ2_18670</name>
</gene>
<keyword evidence="2" id="KW-1185">Reference proteome</keyword>